<evidence type="ECO:0000256" key="7">
    <source>
        <dbReference type="SAM" id="Phobius"/>
    </source>
</evidence>
<dbReference type="GO" id="GO:0015086">
    <property type="term" value="F:cadmium ion transmembrane transporter activity"/>
    <property type="evidence" value="ECO:0007669"/>
    <property type="project" value="TreeGrafter"/>
</dbReference>
<dbReference type="PANTHER" id="PTHR11706:SF104">
    <property type="entry name" value="METAL TRANSPORTER NRAMP2"/>
    <property type="match status" value="1"/>
</dbReference>
<dbReference type="Pfam" id="PF01566">
    <property type="entry name" value="Nramp"/>
    <property type="match status" value="1"/>
</dbReference>
<dbReference type="GO" id="GO:0005384">
    <property type="term" value="F:manganese ion transmembrane transporter activity"/>
    <property type="evidence" value="ECO:0007669"/>
    <property type="project" value="TreeGrafter"/>
</dbReference>
<gene>
    <name evidence="8" type="ORF">IEQ34_015150</name>
</gene>
<keyword evidence="9" id="KW-1185">Reference proteome</keyword>
<keyword evidence="5 7" id="KW-0472">Membrane</keyword>
<evidence type="ECO:0000256" key="2">
    <source>
        <dbReference type="ARBA" id="ARBA00009965"/>
    </source>
</evidence>
<evidence type="ECO:0000256" key="3">
    <source>
        <dbReference type="ARBA" id="ARBA00022692"/>
    </source>
</evidence>
<evidence type="ECO:0000256" key="6">
    <source>
        <dbReference type="SAM" id="MobiDB-lite"/>
    </source>
</evidence>
<proteinExistence type="inferred from homology"/>
<dbReference type="AlphaFoldDB" id="A0AAV7GNG4"/>
<dbReference type="GO" id="GO:0034755">
    <property type="term" value="P:iron ion transmembrane transport"/>
    <property type="evidence" value="ECO:0007669"/>
    <property type="project" value="TreeGrafter"/>
</dbReference>
<comment type="subcellular location">
    <subcellularLocation>
        <location evidence="1">Membrane</location>
        <topology evidence="1">Multi-pass membrane protein</topology>
    </subcellularLocation>
</comment>
<accession>A0AAV7GNG4</accession>
<keyword evidence="3 7" id="KW-0812">Transmembrane</keyword>
<sequence>MGPRPVFVAEAMALLQAGAVAGYSLLWLLLWAMAMGLLIQFLPAKLGVATGRHLVEAGGSGLPRDSHGVDVGRCSSGRRSGFVDERDLRLRRRDDSRRRSM</sequence>
<reference evidence="8 9" key="1">
    <citation type="journal article" date="2021" name="Hortic Res">
        <title>Chromosome-scale assembly of the Dendrobium chrysotoxum genome enhances the understanding of orchid evolution.</title>
        <authorList>
            <person name="Zhang Y."/>
            <person name="Zhang G.Q."/>
            <person name="Zhang D."/>
            <person name="Liu X.D."/>
            <person name="Xu X.Y."/>
            <person name="Sun W.H."/>
            <person name="Yu X."/>
            <person name="Zhu X."/>
            <person name="Wang Z.W."/>
            <person name="Zhao X."/>
            <person name="Zhong W.Y."/>
            <person name="Chen H."/>
            <person name="Yin W.L."/>
            <person name="Huang T."/>
            <person name="Niu S.C."/>
            <person name="Liu Z.J."/>
        </authorList>
    </citation>
    <scope>NUCLEOTIDE SEQUENCE [LARGE SCALE GENOMIC DNA]</scope>
    <source>
        <strain evidence="8">Lindl</strain>
    </source>
</reference>
<keyword evidence="4 7" id="KW-1133">Transmembrane helix</keyword>
<feature type="region of interest" description="Disordered" evidence="6">
    <location>
        <begin position="58"/>
        <end position="79"/>
    </location>
</feature>
<organism evidence="8 9">
    <name type="scientific">Dendrobium chrysotoxum</name>
    <name type="common">Orchid</name>
    <dbReference type="NCBI Taxonomy" id="161865"/>
    <lineage>
        <taxon>Eukaryota</taxon>
        <taxon>Viridiplantae</taxon>
        <taxon>Streptophyta</taxon>
        <taxon>Embryophyta</taxon>
        <taxon>Tracheophyta</taxon>
        <taxon>Spermatophyta</taxon>
        <taxon>Magnoliopsida</taxon>
        <taxon>Liliopsida</taxon>
        <taxon>Asparagales</taxon>
        <taxon>Orchidaceae</taxon>
        <taxon>Epidendroideae</taxon>
        <taxon>Malaxideae</taxon>
        <taxon>Dendrobiinae</taxon>
        <taxon>Dendrobium</taxon>
    </lineage>
</organism>
<dbReference type="GO" id="GO:0005802">
    <property type="term" value="C:trans-Golgi network"/>
    <property type="evidence" value="ECO:0007669"/>
    <property type="project" value="TreeGrafter"/>
</dbReference>
<comment type="caution">
    <text evidence="8">The sequence shown here is derived from an EMBL/GenBank/DDBJ whole genome shotgun (WGS) entry which is preliminary data.</text>
</comment>
<dbReference type="PANTHER" id="PTHR11706">
    <property type="entry name" value="SOLUTE CARRIER PROTEIN FAMILY 11 MEMBER"/>
    <property type="match status" value="1"/>
</dbReference>
<comment type="similarity">
    <text evidence="2">Belongs to the NRAMP (TC 2.A.55) family.</text>
</comment>
<evidence type="ECO:0000256" key="5">
    <source>
        <dbReference type="ARBA" id="ARBA00023136"/>
    </source>
</evidence>
<evidence type="ECO:0000313" key="8">
    <source>
        <dbReference type="EMBL" id="KAH0457243.1"/>
    </source>
</evidence>
<dbReference type="Proteomes" id="UP000775213">
    <property type="component" value="Unassembled WGS sequence"/>
</dbReference>
<dbReference type="EMBL" id="JAGFBR010000013">
    <property type="protein sequence ID" value="KAH0457243.1"/>
    <property type="molecule type" value="Genomic_DNA"/>
</dbReference>
<dbReference type="InterPro" id="IPR001046">
    <property type="entry name" value="NRAMP_fam"/>
</dbReference>
<dbReference type="GO" id="GO:0016020">
    <property type="term" value="C:membrane"/>
    <property type="evidence" value="ECO:0007669"/>
    <property type="project" value="UniProtKB-SubCell"/>
</dbReference>
<evidence type="ECO:0000313" key="9">
    <source>
        <dbReference type="Proteomes" id="UP000775213"/>
    </source>
</evidence>
<protein>
    <submittedName>
        <fullName evidence="8">Uncharacterized protein</fullName>
    </submittedName>
</protein>
<name>A0AAV7GNG4_DENCH</name>
<evidence type="ECO:0000256" key="1">
    <source>
        <dbReference type="ARBA" id="ARBA00004141"/>
    </source>
</evidence>
<evidence type="ECO:0000256" key="4">
    <source>
        <dbReference type="ARBA" id="ARBA00022989"/>
    </source>
</evidence>
<feature type="transmembrane region" description="Helical" evidence="7">
    <location>
        <begin position="20"/>
        <end position="42"/>
    </location>
</feature>